<dbReference type="AlphaFoldDB" id="A0A9X2RW31"/>
<feature type="compositionally biased region" description="Basic and acidic residues" evidence="1">
    <location>
        <begin position="8"/>
        <end position="25"/>
    </location>
</feature>
<accession>A0A9X2RW31</accession>
<dbReference type="RefSeq" id="WP_257631875.1">
    <property type="nucleotide sequence ID" value="NZ_JANIIC010000018.1"/>
</dbReference>
<organism evidence="2 3">
    <name type="scientific">Streptomyces malaysiensis subsp. samsunensis</name>
    <dbReference type="NCBI Taxonomy" id="459658"/>
    <lineage>
        <taxon>Bacteria</taxon>
        <taxon>Bacillati</taxon>
        <taxon>Actinomycetota</taxon>
        <taxon>Actinomycetes</taxon>
        <taxon>Kitasatosporales</taxon>
        <taxon>Streptomycetaceae</taxon>
        <taxon>Streptomyces</taxon>
        <taxon>Streptomyces violaceusniger group</taxon>
    </lineage>
</organism>
<feature type="compositionally biased region" description="Basic and acidic residues" evidence="1">
    <location>
        <begin position="45"/>
        <end position="58"/>
    </location>
</feature>
<gene>
    <name evidence="2" type="ORF">NQU54_17480</name>
</gene>
<keyword evidence="3" id="KW-1185">Reference proteome</keyword>
<dbReference type="Proteomes" id="UP001142400">
    <property type="component" value="Unassembled WGS sequence"/>
</dbReference>
<feature type="region of interest" description="Disordered" evidence="1">
    <location>
        <begin position="40"/>
        <end position="76"/>
    </location>
</feature>
<evidence type="ECO:0000313" key="3">
    <source>
        <dbReference type="Proteomes" id="UP001142400"/>
    </source>
</evidence>
<feature type="region of interest" description="Disordered" evidence="1">
    <location>
        <begin position="1"/>
        <end position="26"/>
    </location>
</feature>
<comment type="caution">
    <text evidence="2">The sequence shown here is derived from an EMBL/GenBank/DDBJ whole genome shotgun (WGS) entry which is preliminary data.</text>
</comment>
<protein>
    <submittedName>
        <fullName evidence="2">Uncharacterized protein</fullName>
    </submittedName>
</protein>
<reference evidence="2" key="1">
    <citation type="submission" date="2022-06" db="EMBL/GenBank/DDBJ databases">
        <title>WGS of actinobacteria.</title>
        <authorList>
            <person name="Thawai C."/>
        </authorList>
    </citation>
    <scope>NUCLEOTIDE SEQUENCE</scope>
    <source>
        <strain evidence="2">DSM 42010</strain>
    </source>
</reference>
<evidence type="ECO:0000313" key="2">
    <source>
        <dbReference type="EMBL" id="MCQ8830805.1"/>
    </source>
</evidence>
<proteinExistence type="predicted"/>
<dbReference type="EMBL" id="JANIIC010000018">
    <property type="protein sequence ID" value="MCQ8830805.1"/>
    <property type="molecule type" value="Genomic_DNA"/>
</dbReference>
<evidence type="ECO:0000256" key="1">
    <source>
        <dbReference type="SAM" id="MobiDB-lite"/>
    </source>
</evidence>
<sequence>MDTNAHAVHQESVHRERETRKEPLSRRRVLALSGGVLLAAGCTPGEERPRERAGDSPDARAAAEGPDGVLGANFNEDPDSVTFGELRGVSASWIRGFVPMPEVTADASRQRAIERLLDAHHLGYGTVLSLKFPYNHRPIPGPGSSAMTEELARVDRVLHAVLDTVDVLAIGNEPFIESLPRDRSSGALNRFYETVAEHIVAYRKKHFPSYCRTRLYMGAFNHLDKPDGRTAATDRWLSFTRRTQEMEGVDIHPHVSAPKEVKPYVDYILPRLRDGQKFLVTEFSLVQLWKLHLKDEIPARFASRYHLPAATPVWKVIEEAVEHPFPEEKWRDFLSMSPWFESHKHFLRDQVSYFRDTGRLAVATYGVTQGAAMTREFGPDKQPWLLNSLYANRTVERSDDGSPAHNYGFFDDFRALQRSQDRRPLRN</sequence>
<name>A0A9X2RW31_STRMQ</name>